<dbReference type="Proteomes" id="UP001164743">
    <property type="component" value="Chromosome 4A"/>
</dbReference>
<evidence type="ECO:0000313" key="2">
    <source>
        <dbReference type="EMBL" id="WAQ83816.1"/>
    </source>
</evidence>
<proteinExistence type="predicted"/>
<dbReference type="RefSeq" id="XP_053019371.1">
    <property type="nucleotide sequence ID" value="XM_053168131.1"/>
</dbReference>
<gene>
    <name evidence="2" type="ORF">PtA15_4A265</name>
</gene>
<evidence type="ECO:0000313" key="3">
    <source>
        <dbReference type="Proteomes" id="UP001164743"/>
    </source>
</evidence>
<organism evidence="2 3">
    <name type="scientific">Puccinia triticina</name>
    <dbReference type="NCBI Taxonomy" id="208348"/>
    <lineage>
        <taxon>Eukaryota</taxon>
        <taxon>Fungi</taxon>
        <taxon>Dikarya</taxon>
        <taxon>Basidiomycota</taxon>
        <taxon>Pucciniomycotina</taxon>
        <taxon>Pucciniomycetes</taxon>
        <taxon>Pucciniales</taxon>
        <taxon>Pucciniaceae</taxon>
        <taxon>Puccinia</taxon>
    </lineage>
</organism>
<keyword evidence="3" id="KW-1185">Reference proteome</keyword>
<dbReference type="GeneID" id="77809026"/>
<evidence type="ECO:0000256" key="1">
    <source>
        <dbReference type="SAM" id="MobiDB-lite"/>
    </source>
</evidence>
<feature type="region of interest" description="Disordered" evidence="1">
    <location>
        <begin position="50"/>
        <end position="70"/>
    </location>
</feature>
<reference evidence="2" key="1">
    <citation type="submission" date="2022-10" db="EMBL/GenBank/DDBJ databases">
        <title>Puccinia triticina Genome sequencing and assembly.</title>
        <authorList>
            <person name="Li C."/>
        </authorList>
    </citation>
    <scope>NUCLEOTIDE SEQUENCE</scope>
    <source>
        <strain evidence="2">Pt15</strain>
    </source>
</reference>
<dbReference type="EMBL" id="CP110424">
    <property type="protein sequence ID" value="WAQ83816.1"/>
    <property type="molecule type" value="Genomic_DNA"/>
</dbReference>
<accession>A0ABY7CI61</accession>
<feature type="region of interest" description="Disordered" evidence="1">
    <location>
        <begin position="1"/>
        <end position="25"/>
    </location>
</feature>
<sequence>MRRTLLRGPPTGRRAYPPKGGRRAAGLRHARRLVVTIQAALRRAYEVCPPGVTTSGRHLGDSDGANLMFH</sequence>
<name>A0ABY7CI61_9BASI</name>
<protein>
    <submittedName>
        <fullName evidence="2">Uncharacterized protein</fullName>
    </submittedName>
</protein>